<geneLocation type="plasmid" evidence="2">
    <name>pH2291-144</name>
</geneLocation>
<dbReference type="AlphaFoldDB" id="A0A075ME47"/>
<dbReference type="EMBL" id="KJ484628">
    <property type="protein sequence ID" value="AIF77712.1"/>
    <property type="molecule type" value="Genomic_DNA"/>
</dbReference>
<organism evidence="1">
    <name type="scientific">Escherichia coli</name>
    <dbReference type="NCBI Taxonomy" id="562"/>
    <lineage>
        <taxon>Bacteria</taxon>
        <taxon>Pseudomonadati</taxon>
        <taxon>Pseudomonadota</taxon>
        <taxon>Gammaproteobacteria</taxon>
        <taxon>Enterobacterales</taxon>
        <taxon>Enterobacteriaceae</taxon>
        <taxon>Escherichia</taxon>
    </lineage>
</organism>
<reference evidence="1" key="1">
    <citation type="journal article" date="2014" name="J. Antimicrob. Chemother.">
        <title>Nucleotide sequences of 16 transmissible plasmids identified in nine multidrug-resistant Escherichia coli isolates expressing an ESBL phenotype isolated from food-producing animals and healthy humans.</title>
        <authorList>
            <person name="Wang J."/>
            <person name="Stephan R."/>
            <person name="Power K."/>
            <person name="Yan Q."/>
            <person name="Hachler H."/>
            <person name="Fanning S."/>
        </authorList>
    </citation>
    <scope>NUCLEOTIDE SEQUENCE</scope>
    <source>
        <strain evidence="2">Human-2291</strain>
        <strain evidence="1">Human-2332</strain>
        <plasmid evidence="2">pH2291-144</plasmid>
        <plasmid evidence="1">pH2332-166</plasmid>
    </source>
</reference>
<name>A0A075ME47_ECOLX</name>
<dbReference type="EMBL" id="KJ484626">
    <property type="protein sequence ID" value="AIF77416.1"/>
    <property type="molecule type" value="Genomic_DNA"/>
</dbReference>
<accession>A0A075ME47</accession>
<sequence length="38" mass="4523">MFAGYAVKNGREAPELPYIRYISVHSIKYWKYIENSDI</sequence>
<evidence type="ECO:0000313" key="1">
    <source>
        <dbReference type="EMBL" id="AIF77416.1"/>
    </source>
</evidence>
<protein>
    <submittedName>
        <fullName evidence="1">Uncharacterized protein</fullName>
    </submittedName>
</protein>
<proteinExistence type="predicted"/>
<evidence type="ECO:0000313" key="2">
    <source>
        <dbReference type="EMBL" id="AIF77712.1"/>
    </source>
</evidence>
<geneLocation type="plasmid" evidence="1">
    <name>pH2332-166</name>
</geneLocation>
<keyword evidence="1" id="KW-0614">Plasmid</keyword>